<dbReference type="InterPro" id="IPR001452">
    <property type="entry name" value="SH3_domain"/>
</dbReference>
<gene>
    <name evidence="6" type="ORF">OXX778_LOCUS4994</name>
</gene>
<comment type="caution">
    <text evidence="6">The sequence shown here is derived from an EMBL/GenBank/DDBJ whole genome shotgun (WGS) entry which is preliminary data.</text>
</comment>
<dbReference type="SUPFAM" id="SSF50729">
    <property type="entry name" value="PH domain-like"/>
    <property type="match status" value="1"/>
</dbReference>
<dbReference type="Gene3D" id="2.30.29.30">
    <property type="entry name" value="Pleckstrin-homology domain (PH domain)/Phosphotyrosine-binding domain (PTB)"/>
    <property type="match status" value="1"/>
</dbReference>
<dbReference type="InterPro" id="IPR055093">
    <property type="entry name" value="EPS8_2nd"/>
</dbReference>
<dbReference type="GO" id="GO:0005886">
    <property type="term" value="C:plasma membrane"/>
    <property type="evidence" value="ECO:0007669"/>
    <property type="project" value="TreeGrafter"/>
</dbReference>
<feature type="region of interest" description="Disordered" evidence="4">
    <location>
        <begin position="614"/>
        <end position="640"/>
    </location>
</feature>
<dbReference type="InterPro" id="IPR039801">
    <property type="entry name" value="EPS8-like"/>
</dbReference>
<evidence type="ECO:0000256" key="4">
    <source>
        <dbReference type="SAM" id="MobiDB-lite"/>
    </source>
</evidence>
<comment type="similarity">
    <text evidence="1">Belongs to the EPS8 family.</text>
</comment>
<dbReference type="InterPro" id="IPR013625">
    <property type="entry name" value="PTB"/>
</dbReference>
<dbReference type="PANTHER" id="PTHR12287:SF23">
    <property type="entry name" value="AROUSER, ISOFORM A-RELATED"/>
    <property type="match status" value="1"/>
</dbReference>
<dbReference type="Gene3D" id="2.30.30.40">
    <property type="entry name" value="SH3 Domains"/>
    <property type="match status" value="1"/>
</dbReference>
<dbReference type="SMART" id="SM00326">
    <property type="entry name" value="SH3"/>
    <property type="match status" value="1"/>
</dbReference>
<dbReference type="Pfam" id="PF00018">
    <property type="entry name" value="SH3_1"/>
    <property type="match status" value="1"/>
</dbReference>
<evidence type="ECO:0000259" key="5">
    <source>
        <dbReference type="PROSITE" id="PS50002"/>
    </source>
</evidence>
<dbReference type="InterPro" id="IPR041418">
    <property type="entry name" value="SAM_3"/>
</dbReference>
<dbReference type="GO" id="GO:0007266">
    <property type="term" value="P:Rho protein signal transduction"/>
    <property type="evidence" value="ECO:0007669"/>
    <property type="project" value="TreeGrafter"/>
</dbReference>
<proteinExistence type="inferred from homology"/>
<keyword evidence="7" id="KW-1185">Reference proteome</keyword>
<dbReference type="Gene3D" id="1.10.150.50">
    <property type="entry name" value="Transcription Factor, Ets-1"/>
    <property type="match status" value="1"/>
</dbReference>
<evidence type="ECO:0000256" key="1">
    <source>
        <dbReference type="ARBA" id="ARBA00006197"/>
    </source>
</evidence>
<dbReference type="EMBL" id="CAJNOC010000522">
    <property type="protein sequence ID" value="CAF0771865.1"/>
    <property type="molecule type" value="Genomic_DNA"/>
</dbReference>
<dbReference type="SUPFAM" id="SSF50044">
    <property type="entry name" value="SH3-domain"/>
    <property type="match status" value="1"/>
</dbReference>
<accession>A0A813QUG5</accession>
<keyword evidence="2 3" id="KW-0728">SH3 domain</keyword>
<dbReference type="Proteomes" id="UP000663879">
    <property type="component" value="Unassembled WGS sequence"/>
</dbReference>
<feature type="compositionally biased region" description="Low complexity" evidence="4">
    <location>
        <begin position="624"/>
        <end position="640"/>
    </location>
</feature>
<dbReference type="PROSITE" id="PS50002">
    <property type="entry name" value="SH3"/>
    <property type="match status" value="1"/>
</dbReference>
<dbReference type="AlphaFoldDB" id="A0A813QUG5"/>
<evidence type="ECO:0000256" key="2">
    <source>
        <dbReference type="ARBA" id="ARBA00022443"/>
    </source>
</evidence>
<dbReference type="PANTHER" id="PTHR12287">
    <property type="entry name" value="EPIDERMAL GROWTH FACTOR RECEPTOR KINASE SUBSTRATE EPS8-RELATED PROTEIN"/>
    <property type="match status" value="1"/>
</dbReference>
<dbReference type="InterPro" id="IPR011993">
    <property type="entry name" value="PH-like_dom_sf"/>
</dbReference>
<evidence type="ECO:0000313" key="6">
    <source>
        <dbReference type="EMBL" id="CAF0771865.1"/>
    </source>
</evidence>
<dbReference type="InterPro" id="IPR036028">
    <property type="entry name" value="SH3-like_dom_sf"/>
</dbReference>
<feature type="region of interest" description="Disordered" evidence="4">
    <location>
        <begin position="1"/>
        <end position="41"/>
    </location>
</feature>
<feature type="domain" description="SH3" evidence="5">
    <location>
        <begin position="546"/>
        <end position="605"/>
    </location>
</feature>
<dbReference type="Pfam" id="PF18016">
    <property type="entry name" value="SAM_3"/>
    <property type="match status" value="1"/>
</dbReference>
<organism evidence="6 7">
    <name type="scientific">Brachionus calyciflorus</name>
    <dbReference type="NCBI Taxonomy" id="104777"/>
    <lineage>
        <taxon>Eukaryota</taxon>
        <taxon>Metazoa</taxon>
        <taxon>Spiralia</taxon>
        <taxon>Gnathifera</taxon>
        <taxon>Rotifera</taxon>
        <taxon>Eurotatoria</taxon>
        <taxon>Monogononta</taxon>
        <taxon>Pseudotrocha</taxon>
        <taxon>Ploima</taxon>
        <taxon>Brachionidae</taxon>
        <taxon>Brachionus</taxon>
    </lineage>
</organism>
<dbReference type="GO" id="GO:0003779">
    <property type="term" value="F:actin binding"/>
    <property type="evidence" value="ECO:0007669"/>
    <property type="project" value="TreeGrafter"/>
</dbReference>
<reference evidence="6" key="1">
    <citation type="submission" date="2021-02" db="EMBL/GenBank/DDBJ databases">
        <authorList>
            <person name="Nowell W R."/>
        </authorList>
    </citation>
    <scope>NUCLEOTIDE SEQUENCE</scope>
    <source>
        <strain evidence="6">Ploen Becks lab</strain>
    </source>
</reference>
<dbReference type="GO" id="GO:0035023">
    <property type="term" value="P:regulation of Rho protein signal transduction"/>
    <property type="evidence" value="ECO:0007669"/>
    <property type="project" value="TreeGrafter"/>
</dbReference>
<dbReference type="OrthoDB" id="4680325at2759"/>
<dbReference type="Pfam" id="PF22975">
    <property type="entry name" value="EPS8_2nd"/>
    <property type="match status" value="1"/>
</dbReference>
<evidence type="ECO:0000256" key="3">
    <source>
        <dbReference type="PROSITE-ProRule" id="PRU00192"/>
    </source>
</evidence>
<evidence type="ECO:0000313" key="7">
    <source>
        <dbReference type="Proteomes" id="UP000663879"/>
    </source>
</evidence>
<sequence length="862" mass="100254">MPSAAQYRNEETDNQRFSIPFSEQAKKQQQHIHQDLTNDQNLLKNKTKKISKQQQLEKEQQQLYRTKKLNPNSNTLKNDEKSIDLAMISPRNYVQRKKFYGPLFDVDHLATFTVGSKNGLLKAEDGMRKLRNMEKQHGIWTMQCQLLIDPNFLVVYDKNTGQEVEIFPLDLVTEPTSVVSDDKRDSFNNIVLFTVLEDNRKQKSHSSSTPTEMHIFQSSKAHSIEIVDEILKVKSSGALPSHRSEESRRYAPTTNEIQNNPVFKQRAAYSTNSKPNKTTNQIDFDVQVLNHCFDDIERFVTRLQNSLDSYRELEKRKKDRKSHKTFYGDGMLTLRSQMPSSNNFVDIFQKFKLSFNLLAKLKAHIHDPNAPELVHFLFTPLALIVNTCKEQPYQGLGKTVWTPLITKDAKDLLLNCLTSKEQDLWMSLGDGWTTTREEVMAQPVVFSNLNNDIYNPVFFDGWAPILTEINKNNDDKTDLDKLAKESVGQVQANSHKYNQPLPIQKSRYYSNTQPINFEEHQPKTPRSGPIRNYDEMKKWASDLSRQGVKISEVIHDRQANNDKELSVKSGEFVEVLDDKRNWWRLKNFYGEIGHAPVTILRPFDIANLNQQYNDKYSDGHKQQSSILPSSSSLSSSSNLDNSDFKTSNHFNNFNSQLKDKNKITMRNRDHLDRDYFKPKITTIEKYSISEESFESFSIESNNKLGEKTERYNFFQQSNHQVEPEHEHFIKQIQPLKGMLFNEIERRMDKDRRSELSYYKREKSQDRPISLNALSQPSEVKAFLQSKGFSNKVILMFGELNGVQLFSLNREDFEKFCGKEEGIRLDSHVKIQKSLSGYENKTNELIKILEKRKEKSETEINKL</sequence>
<protein>
    <recommendedName>
        <fullName evidence="5">SH3 domain-containing protein</fullName>
    </recommendedName>
</protein>
<dbReference type="InterPro" id="IPR013761">
    <property type="entry name" value="SAM/pointed_sf"/>
</dbReference>
<name>A0A813QUG5_9BILA</name>
<dbReference type="Pfam" id="PF08416">
    <property type="entry name" value="PTB"/>
    <property type="match status" value="1"/>
</dbReference>